<evidence type="ECO:0000313" key="3">
    <source>
        <dbReference type="Proteomes" id="UP000001976"/>
    </source>
</evidence>
<dbReference type="AlphaFoldDB" id="Q92UB1"/>
<organism evidence="2 3">
    <name type="scientific">Rhizobium meliloti (strain 1021)</name>
    <name type="common">Ensifer meliloti</name>
    <name type="synonym">Sinorhizobium meliloti</name>
    <dbReference type="NCBI Taxonomy" id="266834"/>
    <lineage>
        <taxon>Bacteria</taxon>
        <taxon>Pseudomonadati</taxon>
        <taxon>Pseudomonadota</taxon>
        <taxon>Alphaproteobacteria</taxon>
        <taxon>Hyphomicrobiales</taxon>
        <taxon>Rhizobiaceae</taxon>
        <taxon>Sinorhizobium/Ensifer group</taxon>
        <taxon>Sinorhizobium</taxon>
    </lineage>
</organism>
<dbReference type="EnsemblBacteria" id="CAC49625">
    <property type="protein sequence ID" value="CAC49625"/>
    <property type="gene ID" value="SM_b21399"/>
</dbReference>
<dbReference type="SMR" id="Q92UB1"/>
<geneLocation type="plasmid" evidence="2 3">
    <name>pSymB</name>
</geneLocation>
<protein>
    <submittedName>
        <fullName evidence="2">Uncharacterized protein</fullName>
    </submittedName>
</protein>
<feature type="region of interest" description="Disordered" evidence="1">
    <location>
        <begin position="109"/>
        <end position="134"/>
    </location>
</feature>
<reference evidence="3" key="2">
    <citation type="journal article" date="2001" name="Science">
        <title>The composite genome of the legume symbiont Sinorhizobium meliloti.</title>
        <authorList>
            <person name="Galibert F."/>
            <person name="Finan T.M."/>
            <person name="Long S.R."/>
            <person name="Puehler A."/>
            <person name="Abola P."/>
            <person name="Ampe F."/>
            <person name="Barloy-Hubler F."/>
            <person name="Barnett M.J."/>
            <person name="Becker A."/>
            <person name="Boistard P."/>
            <person name="Bothe G."/>
            <person name="Boutry M."/>
            <person name="Bowser L."/>
            <person name="Buhrmester J."/>
            <person name="Cadieu E."/>
            <person name="Capela D."/>
            <person name="Chain P."/>
            <person name="Cowie A."/>
            <person name="Davis R.W."/>
            <person name="Dreano S."/>
            <person name="Federspiel N.A."/>
            <person name="Fisher R.F."/>
            <person name="Gloux S."/>
            <person name="Godrie T."/>
            <person name="Goffeau A."/>
            <person name="Golding B."/>
            <person name="Gouzy J."/>
            <person name="Gurjal M."/>
            <person name="Hernandez-Lucas I."/>
            <person name="Hong A."/>
            <person name="Huizar L."/>
            <person name="Hyman R.W."/>
            <person name="Jones T."/>
            <person name="Kahn D."/>
            <person name="Kahn M.L."/>
            <person name="Kalman S."/>
            <person name="Keating D.H."/>
            <person name="Kiss E."/>
            <person name="Komp C."/>
            <person name="Lelaure V."/>
            <person name="Masuy D."/>
            <person name="Palm C."/>
            <person name="Peck M.C."/>
            <person name="Pohl T.M."/>
            <person name="Portetelle D."/>
            <person name="Purnelle B."/>
            <person name="Ramsperger U."/>
            <person name="Surzycki R."/>
            <person name="Thebault P."/>
            <person name="Vandenbol M."/>
            <person name="Vorhoelter F.J."/>
            <person name="Weidner S."/>
            <person name="Wells D.H."/>
            <person name="Wong K."/>
            <person name="Yeh K.-C."/>
            <person name="Batut J."/>
        </authorList>
    </citation>
    <scope>NUCLEOTIDE SEQUENCE [LARGE SCALE GENOMIC DNA]</scope>
    <source>
        <strain evidence="3">1021</strain>
        <plasmid evidence="3">Plasmid pSymB</plasmid>
    </source>
</reference>
<keyword evidence="2" id="KW-0614">Plasmid</keyword>
<feature type="compositionally biased region" description="Low complexity" evidence="1">
    <location>
        <begin position="120"/>
        <end position="134"/>
    </location>
</feature>
<dbReference type="PIR" id="A95995">
    <property type="entry name" value="A95995"/>
</dbReference>
<reference evidence="2 3" key="1">
    <citation type="journal article" date="2001" name="Proc. Natl. Acad. Sci. U.S.A.">
        <title>The complete sequence of the 1,683-kb pSymB megaplasmid from the N2-fixing endosymbiont Sinorhizobium meliloti.</title>
        <authorList>
            <person name="Finan T.M."/>
            <person name="Weidner S."/>
            <person name="Wong K."/>
            <person name="Buhrmester J."/>
            <person name="Chain P."/>
            <person name="Vorholter F.J."/>
            <person name="Hernandez-Lucas I."/>
            <person name="Becker A."/>
            <person name="Cowie A."/>
            <person name="Gouzy J."/>
            <person name="Golding B."/>
            <person name="Puhler A."/>
        </authorList>
    </citation>
    <scope>NUCLEOTIDE SEQUENCE [LARGE SCALE GENOMIC DNA]</scope>
    <source>
        <strain evidence="2 3">1021</strain>
        <plasmid evidence="3">Plasmid pSymB</plasmid>
    </source>
</reference>
<name>Q92UB1_RHIME</name>
<evidence type="ECO:0000313" key="2">
    <source>
        <dbReference type="EMBL" id="CAC49625.1"/>
    </source>
</evidence>
<evidence type="ECO:0000256" key="1">
    <source>
        <dbReference type="SAM" id="MobiDB-lite"/>
    </source>
</evidence>
<sequence>MVAGTLNRLGDLVPRNAAPRITHLVRLCSRLPAAFIYQVWPSLWRYFLLYRPSCHFHPCRPLNYSPPPPFPPEAPLPDAAMASEVRLVDSNMVTAGGVTAAKRPQAFKNSRLTSSAGEPSFRSSSNCSPSVWLR</sequence>
<gene>
    <name evidence="2" type="ORF">SM_b21399</name>
</gene>
<dbReference type="Proteomes" id="UP000001976">
    <property type="component" value="Plasmid pSymB"/>
</dbReference>
<accession>Q92UB1</accession>
<dbReference type="EMBL" id="AL591985">
    <property type="protein sequence ID" value="CAC49625.1"/>
    <property type="molecule type" value="Genomic_DNA"/>
</dbReference>
<dbReference type="HOGENOM" id="CLU_1905363_0_0_5"/>
<dbReference type="KEGG" id="sme:SM_b21399"/>
<keyword evidence="3" id="KW-1185">Reference proteome</keyword>
<proteinExistence type="predicted"/>